<comment type="caution">
    <text evidence="1">The sequence shown here is derived from an EMBL/GenBank/DDBJ whole genome shotgun (WGS) entry which is preliminary data.</text>
</comment>
<keyword evidence="2" id="KW-1185">Reference proteome</keyword>
<sequence length="166" mass="18838">MGTNTLFNHSSARKSEREGFDIRWLRGVAKHCIQALDKKGRPYVWQQDSAPCHTYGKSHERLSENFYDFTSPNVWPPNRPDLNPTDYLGQSSGCQLLSDAVTGCRLTFTQHPGRDAPHFPPGRLTPVIFSQTEYREDVPIILELQDRKASGCDMNRGQDRSVEDGD</sequence>
<accession>A0ABD0Y8Z0</accession>
<organism evidence="1 2">
    <name type="scientific">Ranatra chinensis</name>
    <dbReference type="NCBI Taxonomy" id="642074"/>
    <lineage>
        <taxon>Eukaryota</taxon>
        <taxon>Metazoa</taxon>
        <taxon>Ecdysozoa</taxon>
        <taxon>Arthropoda</taxon>
        <taxon>Hexapoda</taxon>
        <taxon>Insecta</taxon>
        <taxon>Pterygota</taxon>
        <taxon>Neoptera</taxon>
        <taxon>Paraneoptera</taxon>
        <taxon>Hemiptera</taxon>
        <taxon>Heteroptera</taxon>
        <taxon>Panheteroptera</taxon>
        <taxon>Nepomorpha</taxon>
        <taxon>Nepidae</taxon>
        <taxon>Ranatrinae</taxon>
        <taxon>Ranatra</taxon>
    </lineage>
</organism>
<proteinExistence type="predicted"/>
<protein>
    <submittedName>
        <fullName evidence="1">Uncharacterized protein</fullName>
    </submittedName>
</protein>
<dbReference type="EMBL" id="JBFDAA010000012">
    <property type="protein sequence ID" value="KAL1123139.1"/>
    <property type="molecule type" value="Genomic_DNA"/>
</dbReference>
<evidence type="ECO:0000313" key="1">
    <source>
        <dbReference type="EMBL" id="KAL1123139.1"/>
    </source>
</evidence>
<dbReference type="Gene3D" id="3.30.420.10">
    <property type="entry name" value="Ribonuclease H-like superfamily/Ribonuclease H"/>
    <property type="match status" value="1"/>
</dbReference>
<reference evidence="1 2" key="1">
    <citation type="submission" date="2024-07" db="EMBL/GenBank/DDBJ databases">
        <title>Chromosome-level genome assembly of the water stick insect Ranatra chinensis (Heteroptera: Nepidae).</title>
        <authorList>
            <person name="Liu X."/>
        </authorList>
    </citation>
    <scope>NUCLEOTIDE SEQUENCE [LARGE SCALE GENOMIC DNA]</scope>
    <source>
        <strain evidence="1">Cailab_2021Rc</strain>
        <tissue evidence="1">Muscle</tissue>
    </source>
</reference>
<dbReference type="InterPro" id="IPR036397">
    <property type="entry name" value="RNaseH_sf"/>
</dbReference>
<dbReference type="Proteomes" id="UP001558652">
    <property type="component" value="Unassembled WGS sequence"/>
</dbReference>
<evidence type="ECO:0000313" key="2">
    <source>
        <dbReference type="Proteomes" id="UP001558652"/>
    </source>
</evidence>
<name>A0ABD0Y8Z0_9HEMI</name>
<dbReference type="AlphaFoldDB" id="A0ABD0Y8Z0"/>
<gene>
    <name evidence="1" type="ORF">AAG570_002227</name>
</gene>